<sequence>MIPPFFLLFYKTRFFIIYNGKKSIAGSISWYTMDEIKEKADSR</sequence>
<proteinExistence type="predicted"/>
<gene>
    <name evidence="1" type="ORF">CLOBOL_01243</name>
</gene>
<accession>A8RK92</accession>
<name>A8RK92_ENTBW</name>
<dbReference type="HOGENOM" id="CLU_3231676_0_0_9"/>
<organism evidence="1 2">
    <name type="scientific">Enterocloster bolteae (strain ATCC BAA-613 / DSM 15670 / CCUG 46953 / JCM 12243 / WAL 16351)</name>
    <name type="common">Clostridium bolteae</name>
    <dbReference type="NCBI Taxonomy" id="411902"/>
    <lineage>
        <taxon>Bacteria</taxon>
        <taxon>Bacillati</taxon>
        <taxon>Bacillota</taxon>
        <taxon>Clostridia</taxon>
        <taxon>Lachnospirales</taxon>
        <taxon>Lachnospiraceae</taxon>
        <taxon>Enterocloster</taxon>
    </lineage>
</organism>
<dbReference type="Proteomes" id="UP000005396">
    <property type="component" value="Unassembled WGS sequence"/>
</dbReference>
<evidence type="ECO:0000313" key="2">
    <source>
        <dbReference type="Proteomes" id="UP000005396"/>
    </source>
</evidence>
<comment type="caution">
    <text evidence="1">The sequence shown here is derived from an EMBL/GenBank/DDBJ whole genome shotgun (WGS) entry which is preliminary data.</text>
</comment>
<dbReference type="EMBL" id="ABCC02000015">
    <property type="protein sequence ID" value="EDP18372.1"/>
    <property type="molecule type" value="Genomic_DNA"/>
</dbReference>
<reference evidence="1 2" key="2">
    <citation type="submission" date="2007-09" db="EMBL/GenBank/DDBJ databases">
        <title>Draft genome sequence of Clostridium bolteae (ATCC BAA-613).</title>
        <authorList>
            <person name="Sudarsanam P."/>
            <person name="Ley R."/>
            <person name="Guruge J."/>
            <person name="Turnbaugh P.J."/>
            <person name="Mahowald M."/>
            <person name="Liep D."/>
            <person name="Gordon J."/>
        </authorList>
    </citation>
    <scope>NUCLEOTIDE SEQUENCE [LARGE SCALE GENOMIC DNA]</scope>
    <source>
        <strain evidence="2">ATCC BAA-613 / DSM 15670 / CCUG 46953 / JCM 12243 / WAL 16351</strain>
    </source>
</reference>
<reference evidence="1 2" key="1">
    <citation type="submission" date="2007-08" db="EMBL/GenBank/DDBJ databases">
        <authorList>
            <person name="Fulton L."/>
            <person name="Clifton S."/>
            <person name="Fulton B."/>
            <person name="Xu J."/>
            <person name="Minx P."/>
            <person name="Pepin K.H."/>
            <person name="Johnson M."/>
            <person name="Thiruvilangam P."/>
            <person name="Bhonagiri V."/>
            <person name="Nash W.E."/>
            <person name="Mardis E.R."/>
            <person name="Wilson R.K."/>
        </authorList>
    </citation>
    <scope>NUCLEOTIDE SEQUENCE [LARGE SCALE GENOMIC DNA]</scope>
    <source>
        <strain evidence="2">ATCC BAA-613 / DSM 15670 / CCUG 46953 / JCM 12243 / WAL 16351</strain>
    </source>
</reference>
<dbReference type="PaxDb" id="411902-CLOBOL_01243"/>
<protein>
    <submittedName>
        <fullName evidence="1">Uncharacterized protein</fullName>
    </submittedName>
</protein>
<dbReference type="AlphaFoldDB" id="A8RK92"/>
<evidence type="ECO:0000313" key="1">
    <source>
        <dbReference type="EMBL" id="EDP18372.1"/>
    </source>
</evidence>